<sequence length="296" mass="31675">MNSPTVPTAPLPSAVPRDAKAWLVSPALIFILALFVYPFVYGLVLSFQPMNGGSAFANYIAFFTDTAMWPTIIVTLKLAVPATIINVGLSVPVAFALRRNSPYQKFVTTLLVIPVTLGTVLIADGMLTYFGPNGWFSQAVHGLHLYSDEVRLTHNYWGVLISLIVSGFPFAFLLTLSYVTGIDPTLARAAATLGASPWEQFRQIYLPLLMPGLTMAACLSFVQAFSVFPSAVLLGAPAGPTRVISIAAAEAAFESYDYSLASAIAMVMGFVQLLVVAGMLSARRFFYTGPVTGGKG</sequence>
<keyword evidence="5 8" id="KW-0812">Transmembrane</keyword>
<dbReference type="PANTHER" id="PTHR42929:SF1">
    <property type="entry name" value="INNER MEMBRANE ABC TRANSPORTER PERMEASE PROTEIN YDCU-RELATED"/>
    <property type="match status" value="1"/>
</dbReference>
<gene>
    <name evidence="10" type="ORF">AWB69_00873</name>
</gene>
<dbReference type="PROSITE" id="PS50928">
    <property type="entry name" value="ABC_TM1"/>
    <property type="match status" value="1"/>
</dbReference>
<keyword evidence="4" id="KW-1003">Cell membrane</keyword>
<dbReference type="AlphaFoldDB" id="A0A158FAC0"/>
<feature type="domain" description="ABC transmembrane type-1" evidence="9">
    <location>
        <begin position="72"/>
        <end position="279"/>
    </location>
</feature>
<organism evidence="10 11">
    <name type="scientific">Caballeronia udeis</name>
    <dbReference type="NCBI Taxonomy" id="1232866"/>
    <lineage>
        <taxon>Bacteria</taxon>
        <taxon>Pseudomonadati</taxon>
        <taxon>Pseudomonadota</taxon>
        <taxon>Betaproteobacteria</taxon>
        <taxon>Burkholderiales</taxon>
        <taxon>Burkholderiaceae</taxon>
        <taxon>Caballeronia</taxon>
    </lineage>
</organism>
<evidence type="ECO:0000259" key="9">
    <source>
        <dbReference type="PROSITE" id="PS50928"/>
    </source>
</evidence>
<dbReference type="Pfam" id="PF00528">
    <property type="entry name" value="BPD_transp_1"/>
    <property type="match status" value="1"/>
</dbReference>
<dbReference type="CDD" id="cd06261">
    <property type="entry name" value="TM_PBP2"/>
    <property type="match status" value="1"/>
</dbReference>
<protein>
    <submittedName>
        <fullName evidence="10">ABC transporter permease</fullName>
    </submittedName>
</protein>
<evidence type="ECO:0000256" key="1">
    <source>
        <dbReference type="ARBA" id="ARBA00004651"/>
    </source>
</evidence>
<keyword evidence="6 8" id="KW-1133">Transmembrane helix</keyword>
<reference evidence="10 11" key="1">
    <citation type="submission" date="2016-01" db="EMBL/GenBank/DDBJ databases">
        <authorList>
            <person name="Oliw E.H."/>
        </authorList>
    </citation>
    <scope>NUCLEOTIDE SEQUENCE [LARGE SCALE GENOMIC DNA]</scope>
    <source>
        <strain evidence="10">LMG 27134</strain>
    </source>
</reference>
<comment type="subcellular location">
    <subcellularLocation>
        <location evidence="1 8">Cell membrane</location>
        <topology evidence="1 8">Multi-pass membrane protein</topology>
    </subcellularLocation>
</comment>
<dbReference type="Gene3D" id="1.10.3720.10">
    <property type="entry name" value="MetI-like"/>
    <property type="match status" value="1"/>
</dbReference>
<feature type="transmembrane region" description="Helical" evidence="8">
    <location>
        <begin position="156"/>
        <end position="179"/>
    </location>
</feature>
<name>A0A158FAC0_9BURK</name>
<dbReference type="Proteomes" id="UP000054683">
    <property type="component" value="Unassembled WGS sequence"/>
</dbReference>
<feature type="transmembrane region" description="Helical" evidence="8">
    <location>
        <begin position="109"/>
        <end position="130"/>
    </location>
</feature>
<dbReference type="RefSeq" id="WP_062082530.1">
    <property type="nucleotide sequence ID" value="NZ_FCOK02000004.1"/>
</dbReference>
<evidence type="ECO:0000256" key="8">
    <source>
        <dbReference type="RuleBase" id="RU363032"/>
    </source>
</evidence>
<feature type="transmembrane region" description="Helical" evidence="8">
    <location>
        <begin position="78"/>
        <end position="97"/>
    </location>
</feature>
<evidence type="ECO:0000256" key="6">
    <source>
        <dbReference type="ARBA" id="ARBA00022989"/>
    </source>
</evidence>
<dbReference type="PANTHER" id="PTHR42929">
    <property type="entry name" value="INNER MEMBRANE ABC TRANSPORTER PERMEASE PROTEIN YDCU-RELATED-RELATED"/>
    <property type="match status" value="1"/>
</dbReference>
<dbReference type="InterPro" id="IPR000515">
    <property type="entry name" value="MetI-like"/>
</dbReference>
<evidence type="ECO:0000256" key="4">
    <source>
        <dbReference type="ARBA" id="ARBA00022475"/>
    </source>
</evidence>
<dbReference type="InterPro" id="IPR035906">
    <property type="entry name" value="MetI-like_sf"/>
</dbReference>
<feature type="transmembrane region" description="Helical" evidence="8">
    <location>
        <begin position="20"/>
        <end position="44"/>
    </location>
</feature>
<evidence type="ECO:0000256" key="7">
    <source>
        <dbReference type="ARBA" id="ARBA00023136"/>
    </source>
</evidence>
<proteinExistence type="inferred from homology"/>
<evidence type="ECO:0000256" key="3">
    <source>
        <dbReference type="ARBA" id="ARBA00022448"/>
    </source>
</evidence>
<keyword evidence="3 8" id="KW-0813">Transport</keyword>
<comment type="similarity">
    <text evidence="2">Belongs to the binding-protein-dependent transport system permease family. CysTW subfamily.</text>
</comment>
<evidence type="ECO:0000313" key="10">
    <source>
        <dbReference type="EMBL" id="SAL16816.1"/>
    </source>
</evidence>
<feature type="transmembrane region" description="Helical" evidence="8">
    <location>
        <begin position="204"/>
        <end position="225"/>
    </location>
</feature>
<dbReference type="EMBL" id="FCOK02000004">
    <property type="protein sequence ID" value="SAL16816.1"/>
    <property type="molecule type" value="Genomic_DNA"/>
</dbReference>
<evidence type="ECO:0000313" key="11">
    <source>
        <dbReference type="Proteomes" id="UP000054683"/>
    </source>
</evidence>
<evidence type="ECO:0000256" key="2">
    <source>
        <dbReference type="ARBA" id="ARBA00007069"/>
    </source>
</evidence>
<dbReference type="GO" id="GO:0055085">
    <property type="term" value="P:transmembrane transport"/>
    <property type="evidence" value="ECO:0007669"/>
    <property type="project" value="InterPro"/>
</dbReference>
<keyword evidence="7 8" id="KW-0472">Membrane</keyword>
<feature type="transmembrane region" description="Helical" evidence="8">
    <location>
        <begin position="260"/>
        <end position="280"/>
    </location>
</feature>
<dbReference type="OrthoDB" id="9794684at2"/>
<dbReference type="GO" id="GO:0005886">
    <property type="term" value="C:plasma membrane"/>
    <property type="evidence" value="ECO:0007669"/>
    <property type="project" value="UniProtKB-SubCell"/>
</dbReference>
<dbReference type="SUPFAM" id="SSF161098">
    <property type="entry name" value="MetI-like"/>
    <property type="match status" value="1"/>
</dbReference>
<evidence type="ECO:0000256" key="5">
    <source>
        <dbReference type="ARBA" id="ARBA00022692"/>
    </source>
</evidence>
<accession>A0A158FAC0</accession>